<evidence type="ECO:0000313" key="3">
    <source>
        <dbReference type="Proteomes" id="UP001215280"/>
    </source>
</evidence>
<dbReference type="EMBL" id="JARJLG010000033">
    <property type="protein sequence ID" value="KAJ7766389.1"/>
    <property type="molecule type" value="Genomic_DNA"/>
</dbReference>
<proteinExistence type="predicted"/>
<evidence type="ECO:0000256" key="1">
    <source>
        <dbReference type="SAM" id="MobiDB-lite"/>
    </source>
</evidence>
<comment type="caution">
    <text evidence="2">The sequence shown here is derived from an EMBL/GenBank/DDBJ whole genome shotgun (WGS) entry which is preliminary data.</text>
</comment>
<gene>
    <name evidence="2" type="ORF">DFH07DRAFT_769928</name>
</gene>
<name>A0AAD7JMH9_9AGAR</name>
<feature type="region of interest" description="Disordered" evidence="1">
    <location>
        <begin position="46"/>
        <end position="71"/>
    </location>
</feature>
<feature type="compositionally biased region" description="Acidic residues" evidence="1">
    <location>
        <begin position="59"/>
        <end position="70"/>
    </location>
</feature>
<sequence>MKWLVKLRTLPGFTGKHLPGVIFSKEYHTPVLRDVEMVTPQPVEAVHPVGVDPLPLDKEEGEDDDDDDESFTSLNLPQFSGDFTTIFEPITADLRLSGGDIDVLSPLLHHPHHVLVCLALSSRPIHGRPHAQEKTNLVSLLHQRSPAGTRWCNSHEVYAIENLANSIYLVVMRLEIGEDTKEDIADQCKACNMSVRNSTPPSIVR</sequence>
<evidence type="ECO:0000313" key="2">
    <source>
        <dbReference type="EMBL" id="KAJ7766389.1"/>
    </source>
</evidence>
<protein>
    <submittedName>
        <fullName evidence="2">Uncharacterized protein</fullName>
    </submittedName>
</protein>
<reference evidence="2" key="1">
    <citation type="submission" date="2023-03" db="EMBL/GenBank/DDBJ databases">
        <title>Massive genome expansion in bonnet fungi (Mycena s.s.) driven by repeated elements and novel gene families across ecological guilds.</title>
        <authorList>
            <consortium name="Lawrence Berkeley National Laboratory"/>
            <person name="Harder C.B."/>
            <person name="Miyauchi S."/>
            <person name="Viragh M."/>
            <person name="Kuo A."/>
            <person name="Thoen E."/>
            <person name="Andreopoulos B."/>
            <person name="Lu D."/>
            <person name="Skrede I."/>
            <person name="Drula E."/>
            <person name="Henrissat B."/>
            <person name="Morin E."/>
            <person name="Kohler A."/>
            <person name="Barry K."/>
            <person name="LaButti K."/>
            <person name="Morin E."/>
            <person name="Salamov A."/>
            <person name="Lipzen A."/>
            <person name="Mereny Z."/>
            <person name="Hegedus B."/>
            <person name="Baldrian P."/>
            <person name="Stursova M."/>
            <person name="Weitz H."/>
            <person name="Taylor A."/>
            <person name="Grigoriev I.V."/>
            <person name="Nagy L.G."/>
            <person name="Martin F."/>
            <person name="Kauserud H."/>
        </authorList>
    </citation>
    <scope>NUCLEOTIDE SEQUENCE</scope>
    <source>
        <strain evidence="2">CBHHK188m</strain>
    </source>
</reference>
<accession>A0AAD7JMH9</accession>
<keyword evidence="3" id="KW-1185">Reference proteome</keyword>
<dbReference type="AlphaFoldDB" id="A0AAD7JMH9"/>
<dbReference type="Proteomes" id="UP001215280">
    <property type="component" value="Unassembled WGS sequence"/>
</dbReference>
<organism evidence="2 3">
    <name type="scientific">Mycena maculata</name>
    <dbReference type="NCBI Taxonomy" id="230809"/>
    <lineage>
        <taxon>Eukaryota</taxon>
        <taxon>Fungi</taxon>
        <taxon>Dikarya</taxon>
        <taxon>Basidiomycota</taxon>
        <taxon>Agaricomycotina</taxon>
        <taxon>Agaricomycetes</taxon>
        <taxon>Agaricomycetidae</taxon>
        <taxon>Agaricales</taxon>
        <taxon>Marasmiineae</taxon>
        <taxon>Mycenaceae</taxon>
        <taxon>Mycena</taxon>
    </lineage>
</organism>